<evidence type="ECO:0000313" key="4">
    <source>
        <dbReference type="Proteomes" id="UP000236182"/>
    </source>
</evidence>
<sequence length="196" mass="22767">MKGAKFGYILGLIIGIPLFAYGVNHFFFKGNNATDIEVNVYLQNSKIETFTVDKWIDDGYEQYVVGLQRGANSAALHWFTFYDKSTGKYFNLYMFSYLENNQQGSQRVSDLRHIKSNTTFTAFINQDQLKSLVYGTKDNPVPAWGKDLLEYNGNVHKNIEREAKTFHISPETNAIFIQQYLSRFMPKDEYKVMFKK</sequence>
<dbReference type="RefSeq" id="WP_109622569.1">
    <property type="nucleotide sequence ID" value="NZ_PPEI02000005.1"/>
</dbReference>
<keyword evidence="1" id="KW-0472">Membrane</keyword>
<proteinExistence type="predicted"/>
<keyword evidence="1" id="KW-0812">Transmembrane</keyword>
<feature type="domain" description="DUF8188" evidence="2">
    <location>
        <begin position="38"/>
        <end position="194"/>
    </location>
</feature>
<keyword evidence="1" id="KW-1133">Transmembrane helix</keyword>
<dbReference type="Pfam" id="PF26603">
    <property type="entry name" value="DUF8188"/>
    <property type="match status" value="1"/>
</dbReference>
<protein>
    <recommendedName>
        <fullName evidence="2">DUF8188 domain-containing protein</fullName>
    </recommendedName>
</protein>
<dbReference type="EMBL" id="PPEI02000005">
    <property type="protein sequence ID" value="PWN61989.1"/>
    <property type="molecule type" value="Genomic_DNA"/>
</dbReference>
<evidence type="ECO:0000259" key="2">
    <source>
        <dbReference type="Pfam" id="PF26603"/>
    </source>
</evidence>
<gene>
    <name evidence="3" type="ORF">C1638_015860</name>
</gene>
<comment type="caution">
    <text evidence="3">The sequence shown here is derived from an EMBL/GenBank/DDBJ whole genome shotgun (WGS) entry which is preliminary data.</text>
</comment>
<accession>A0A316WLL8</accession>
<reference evidence="3" key="1">
    <citation type="submission" date="2018-04" db="EMBL/GenBank/DDBJ databases">
        <title>Draft Genome Sequences of Chryseobacterium lactis NCTC11390T isolated from milk, Chryseobacterium oncorhynchi 701B-08T from rainbow trout, and Chryseobacterium viscerum 687B-08T from diseased fish.</title>
        <authorList>
            <person name="Jeong J.-J."/>
            <person name="Lee Y.J."/>
            <person name="Pathiraja D."/>
            <person name="Park B."/>
            <person name="Choi I.-G."/>
            <person name="Kim K.D."/>
        </authorList>
    </citation>
    <scope>NUCLEOTIDE SEQUENCE [LARGE SCALE GENOMIC DNA]</scope>
    <source>
        <strain evidence="3">701B-08</strain>
    </source>
</reference>
<name>A0A316WLL8_9FLAO</name>
<organism evidence="3 4">
    <name type="scientific">Chryseobacterium oncorhynchi</name>
    <dbReference type="NCBI Taxonomy" id="741074"/>
    <lineage>
        <taxon>Bacteria</taxon>
        <taxon>Pseudomonadati</taxon>
        <taxon>Bacteroidota</taxon>
        <taxon>Flavobacteriia</taxon>
        <taxon>Flavobacteriales</taxon>
        <taxon>Weeksellaceae</taxon>
        <taxon>Chryseobacterium group</taxon>
        <taxon>Chryseobacterium</taxon>
    </lineage>
</organism>
<dbReference type="Proteomes" id="UP000236182">
    <property type="component" value="Unassembled WGS sequence"/>
</dbReference>
<feature type="transmembrane region" description="Helical" evidence="1">
    <location>
        <begin position="6"/>
        <end position="23"/>
    </location>
</feature>
<keyword evidence="4" id="KW-1185">Reference proteome</keyword>
<dbReference type="AlphaFoldDB" id="A0A316WLL8"/>
<dbReference type="InterPro" id="IPR058501">
    <property type="entry name" value="DUF8188"/>
</dbReference>
<evidence type="ECO:0000313" key="3">
    <source>
        <dbReference type="EMBL" id="PWN61989.1"/>
    </source>
</evidence>
<dbReference type="OrthoDB" id="1076714at2"/>
<evidence type="ECO:0000256" key="1">
    <source>
        <dbReference type="SAM" id="Phobius"/>
    </source>
</evidence>